<evidence type="ECO:0000313" key="1">
    <source>
        <dbReference type="EMBL" id="CAG4967948.1"/>
    </source>
</evidence>
<keyword evidence="2" id="KW-1185">Reference proteome</keyword>
<protein>
    <recommendedName>
        <fullName evidence="3">Lysozyme inhibitor LprI N-terminal domain-containing protein</fullName>
    </recommendedName>
</protein>
<evidence type="ECO:0008006" key="3">
    <source>
        <dbReference type="Google" id="ProtNLM"/>
    </source>
</evidence>
<reference evidence="1 2" key="1">
    <citation type="submission" date="2021-04" db="EMBL/GenBank/DDBJ databases">
        <authorList>
            <person name="Rodrigo-Torres L."/>
            <person name="Arahal R. D."/>
            <person name="Lucena T."/>
        </authorList>
    </citation>
    <scope>NUCLEOTIDE SEQUENCE [LARGE SCALE GENOMIC DNA]</scope>
    <source>
        <strain evidence="1 2">CECT 30171</strain>
    </source>
</reference>
<evidence type="ECO:0000313" key="2">
    <source>
        <dbReference type="Proteomes" id="UP000680116"/>
    </source>
</evidence>
<dbReference type="RefSeq" id="WP_215219195.1">
    <property type="nucleotide sequence ID" value="NZ_OU015430.1"/>
</dbReference>
<organism evidence="1 2">
    <name type="scientific">Novilysobacter luteus</name>
    <dbReference type="NCBI Taxonomy" id="2822368"/>
    <lineage>
        <taxon>Bacteria</taxon>
        <taxon>Pseudomonadati</taxon>
        <taxon>Pseudomonadota</taxon>
        <taxon>Gammaproteobacteria</taxon>
        <taxon>Lysobacterales</taxon>
        <taxon>Lysobacteraceae</taxon>
        <taxon>Novilysobacter</taxon>
    </lineage>
</organism>
<name>A0ABM8UC08_9GAMM</name>
<dbReference type="EMBL" id="OU015430">
    <property type="protein sequence ID" value="CAG4967948.1"/>
    <property type="molecule type" value="Genomic_DNA"/>
</dbReference>
<accession>A0ABM8UC08</accession>
<proteinExistence type="predicted"/>
<sequence>MLPNSSFKPNPLRSTNDMAERACHAVGSATQVGLTQVLGNRGRLMQLLKPLTLLFILLPSVAHAEDKLTGIEYPASVVAPGTRDICESLVNGYASRFDPIYERWVASRKEQIAVGRLAIAAKLDPGQAIEQFEEAARWKNAQEFDAASDEKKASKCASFYNLFNSSLNPSQPPSAKSAQPSLRLSCELIEPKQNRRLDFIAGVDFANGLVTLDSKLEYPANITDSSISWEVEIEGTDFFFNINRYTGATRYGNAEFPSIYSGTCQKASERRF</sequence>
<dbReference type="Proteomes" id="UP000680116">
    <property type="component" value="Chromosome"/>
</dbReference>
<gene>
    <name evidence="1" type="ORF">LYB30171_00158</name>
</gene>